<dbReference type="AlphaFoldDB" id="A0AAV4HEH3"/>
<evidence type="ECO:0000256" key="1">
    <source>
        <dbReference type="SAM" id="MobiDB-lite"/>
    </source>
</evidence>
<keyword evidence="2" id="KW-0732">Signal</keyword>
<proteinExistence type="predicted"/>
<feature type="signal peptide" evidence="2">
    <location>
        <begin position="1"/>
        <end position="19"/>
    </location>
</feature>
<keyword evidence="4" id="KW-1185">Reference proteome</keyword>
<name>A0AAV4HEH3_9GAST</name>
<feature type="chain" id="PRO_5043371655" evidence="2">
    <location>
        <begin position="20"/>
        <end position="110"/>
    </location>
</feature>
<evidence type="ECO:0000313" key="3">
    <source>
        <dbReference type="EMBL" id="GFR96638.1"/>
    </source>
</evidence>
<evidence type="ECO:0000256" key="2">
    <source>
        <dbReference type="SAM" id="SignalP"/>
    </source>
</evidence>
<comment type="caution">
    <text evidence="3">The sequence shown here is derived from an EMBL/GenBank/DDBJ whole genome shotgun (WGS) entry which is preliminary data.</text>
</comment>
<dbReference type="Proteomes" id="UP000762676">
    <property type="component" value="Unassembled WGS sequence"/>
</dbReference>
<protein>
    <submittedName>
        <fullName evidence="3">Uncharacterized protein</fullName>
    </submittedName>
</protein>
<evidence type="ECO:0000313" key="4">
    <source>
        <dbReference type="Proteomes" id="UP000762676"/>
    </source>
</evidence>
<sequence>MHLPRLSVNLLCMTCLASSAGLTGVYLDFSERKDVQKKNKLLTQKVGEGDKLNSENNKTVLKPARHGRAASGVTQFWGFSRLDHWSTSRRARGPNRGCIKPGSQPLAQTA</sequence>
<gene>
    <name evidence="3" type="ORF">ElyMa_006303200</name>
</gene>
<organism evidence="3 4">
    <name type="scientific">Elysia marginata</name>
    <dbReference type="NCBI Taxonomy" id="1093978"/>
    <lineage>
        <taxon>Eukaryota</taxon>
        <taxon>Metazoa</taxon>
        <taxon>Spiralia</taxon>
        <taxon>Lophotrochozoa</taxon>
        <taxon>Mollusca</taxon>
        <taxon>Gastropoda</taxon>
        <taxon>Heterobranchia</taxon>
        <taxon>Euthyneura</taxon>
        <taxon>Panpulmonata</taxon>
        <taxon>Sacoglossa</taxon>
        <taxon>Placobranchoidea</taxon>
        <taxon>Plakobranchidae</taxon>
        <taxon>Elysia</taxon>
    </lineage>
</organism>
<dbReference type="EMBL" id="BMAT01012670">
    <property type="protein sequence ID" value="GFR96638.1"/>
    <property type="molecule type" value="Genomic_DNA"/>
</dbReference>
<accession>A0AAV4HEH3</accession>
<reference evidence="3 4" key="1">
    <citation type="journal article" date="2021" name="Elife">
        <title>Chloroplast acquisition without the gene transfer in kleptoplastic sea slugs, Plakobranchus ocellatus.</title>
        <authorList>
            <person name="Maeda T."/>
            <person name="Takahashi S."/>
            <person name="Yoshida T."/>
            <person name="Shimamura S."/>
            <person name="Takaki Y."/>
            <person name="Nagai Y."/>
            <person name="Toyoda A."/>
            <person name="Suzuki Y."/>
            <person name="Arimoto A."/>
            <person name="Ishii H."/>
            <person name="Satoh N."/>
            <person name="Nishiyama T."/>
            <person name="Hasebe M."/>
            <person name="Maruyama T."/>
            <person name="Minagawa J."/>
            <person name="Obokata J."/>
            <person name="Shigenobu S."/>
        </authorList>
    </citation>
    <scope>NUCLEOTIDE SEQUENCE [LARGE SCALE GENOMIC DNA]</scope>
</reference>
<feature type="region of interest" description="Disordered" evidence="1">
    <location>
        <begin position="87"/>
        <end position="110"/>
    </location>
</feature>